<reference evidence="3 4" key="1">
    <citation type="submission" date="2016-12" db="EMBL/GenBank/DDBJ databases">
        <title>The draft genome sequence of Actinophytocola xinjiangensis.</title>
        <authorList>
            <person name="Wang W."/>
            <person name="Yuan L."/>
        </authorList>
    </citation>
    <scope>NUCLEOTIDE SEQUENCE [LARGE SCALE GENOMIC DNA]</scope>
    <source>
        <strain evidence="3 4">CGMCC 4.4663</strain>
    </source>
</reference>
<evidence type="ECO:0000256" key="1">
    <source>
        <dbReference type="SAM" id="SignalP"/>
    </source>
</evidence>
<accession>A0A7Z0WLM9</accession>
<dbReference type="OrthoDB" id="504981at2"/>
<dbReference type="InterPro" id="IPR053224">
    <property type="entry name" value="Sensory_adhesion_molecule"/>
</dbReference>
<feature type="chain" id="PRO_5030713676" description="SMP-30/Gluconolactonase/LRE-like region domain-containing protein" evidence="1">
    <location>
        <begin position="24"/>
        <end position="301"/>
    </location>
</feature>
<dbReference type="PANTHER" id="PTHR31460:SF3">
    <property type="entry name" value="MESOCENTIN"/>
    <property type="match status" value="1"/>
</dbReference>
<comment type="caution">
    <text evidence="3">The sequence shown here is derived from an EMBL/GenBank/DDBJ whole genome shotgun (WGS) entry which is preliminary data.</text>
</comment>
<gene>
    <name evidence="3" type="ORF">BLA60_20245</name>
</gene>
<dbReference type="Pfam" id="PF08450">
    <property type="entry name" value="SGL"/>
    <property type="match status" value="1"/>
</dbReference>
<sequence>MRPGPLALVAALLLTTLAAPARATTDRHWPDVLRPAATNQFPEGVAWDPSRRALLVGSLTPARITAVAADATTTTVVTDPELPAFLGLEVDRAHQRIVAVHGAPGLPGGLAAYDLRTGTRAWSVPLPGAPNDVAVDPRGTAYVTDTTGSVYRVDRAGRVSTVVTDPRLGPELGVNGIAWHPDGYLLLATFVTGRLFRLQPGGELRELTLRTPLTGADGIALRRDGTLVVVTNALAPVPGASAAVHELVLRRDSALAYRVTPWADPAPTTVAATPHGDYVLDGHLDVLLGGGTSTDFVLRRR</sequence>
<dbReference type="EMBL" id="MSIF01000009">
    <property type="protein sequence ID" value="OLF09488.1"/>
    <property type="molecule type" value="Genomic_DNA"/>
</dbReference>
<feature type="domain" description="SMP-30/Gluconolactonase/LRE-like region" evidence="2">
    <location>
        <begin position="41"/>
        <end position="186"/>
    </location>
</feature>
<dbReference type="Proteomes" id="UP000185696">
    <property type="component" value="Unassembled WGS sequence"/>
</dbReference>
<dbReference type="PANTHER" id="PTHR31460">
    <property type="match status" value="1"/>
</dbReference>
<dbReference type="InterPro" id="IPR013658">
    <property type="entry name" value="SGL"/>
</dbReference>
<name>A0A7Z0WLM9_9PSEU</name>
<dbReference type="Gene3D" id="2.120.10.30">
    <property type="entry name" value="TolB, C-terminal domain"/>
    <property type="match status" value="1"/>
</dbReference>
<protein>
    <recommendedName>
        <fullName evidence="2">SMP-30/Gluconolactonase/LRE-like region domain-containing protein</fullName>
    </recommendedName>
</protein>
<dbReference type="InterPro" id="IPR011042">
    <property type="entry name" value="6-blade_b-propeller_TolB-like"/>
</dbReference>
<evidence type="ECO:0000313" key="4">
    <source>
        <dbReference type="Proteomes" id="UP000185696"/>
    </source>
</evidence>
<dbReference type="RefSeq" id="WP_075134480.1">
    <property type="nucleotide sequence ID" value="NZ_MSIF01000009.1"/>
</dbReference>
<evidence type="ECO:0000313" key="3">
    <source>
        <dbReference type="EMBL" id="OLF09488.1"/>
    </source>
</evidence>
<dbReference type="SUPFAM" id="SSF63829">
    <property type="entry name" value="Calcium-dependent phosphotriesterase"/>
    <property type="match status" value="1"/>
</dbReference>
<evidence type="ECO:0000259" key="2">
    <source>
        <dbReference type="Pfam" id="PF08450"/>
    </source>
</evidence>
<proteinExistence type="predicted"/>
<keyword evidence="4" id="KW-1185">Reference proteome</keyword>
<keyword evidence="1" id="KW-0732">Signal</keyword>
<dbReference type="AlphaFoldDB" id="A0A7Z0WLM9"/>
<feature type="signal peptide" evidence="1">
    <location>
        <begin position="1"/>
        <end position="23"/>
    </location>
</feature>
<organism evidence="3 4">
    <name type="scientific">Actinophytocola xinjiangensis</name>
    <dbReference type="NCBI Taxonomy" id="485602"/>
    <lineage>
        <taxon>Bacteria</taxon>
        <taxon>Bacillati</taxon>
        <taxon>Actinomycetota</taxon>
        <taxon>Actinomycetes</taxon>
        <taxon>Pseudonocardiales</taxon>
        <taxon>Pseudonocardiaceae</taxon>
    </lineage>
</organism>